<evidence type="ECO:0000313" key="2">
    <source>
        <dbReference type="Proteomes" id="UP000821853"/>
    </source>
</evidence>
<protein>
    <submittedName>
        <fullName evidence="1">Uncharacterized protein</fullName>
    </submittedName>
</protein>
<dbReference type="VEuPathDB" id="VectorBase:HLOH_040636"/>
<dbReference type="EMBL" id="JABSTR010000003">
    <property type="protein sequence ID" value="KAH9365831.1"/>
    <property type="molecule type" value="Genomic_DNA"/>
</dbReference>
<evidence type="ECO:0000313" key="1">
    <source>
        <dbReference type="EMBL" id="KAH9365831.1"/>
    </source>
</evidence>
<gene>
    <name evidence="1" type="ORF">HPB48_013367</name>
</gene>
<reference evidence="1 2" key="1">
    <citation type="journal article" date="2020" name="Cell">
        <title>Large-Scale Comparative Analyses of Tick Genomes Elucidate Their Genetic Diversity and Vector Capacities.</title>
        <authorList>
            <consortium name="Tick Genome and Microbiome Consortium (TIGMIC)"/>
            <person name="Jia N."/>
            <person name="Wang J."/>
            <person name="Shi W."/>
            <person name="Du L."/>
            <person name="Sun Y."/>
            <person name="Zhan W."/>
            <person name="Jiang J.F."/>
            <person name="Wang Q."/>
            <person name="Zhang B."/>
            <person name="Ji P."/>
            <person name="Bell-Sakyi L."/>
            <person name="Cui X.M."/>
            <person name="Yuan T.T."/>
            <person name="Jiang B.G."/>
            <person name="Yang W.F."/>
            <person name="Lam T.T."/>
            <person name="Chang Q.C."/>
            <person name="Ding S.J."/>
            <person name="Wang X.J."/>
            <person name="Zhu J.G."/>
            <person name="Ruan X.D."/>
            <person name="Zhao L."/>
            <person name="Wei J.T."/>
            <person name="Ye R.Z."/>
            <person name="Que T.C."/>
            <person name="Du C.H."/>
            <person name="Zhou Y.H."/>
            <person name="Cheng J.X."/>
            <person name="Dai P.F."/>
            <person name="Guo W.B."/>
            <person name="Han X.H."/>
            <person name="Huang E.J."/>
            <person name="Li L.F."/>
            <person name="Wei W."/>
            <person name="Gao Y.C."/>
            <person name="Liu J.Z."/>
            <person name="Shao H.Z."/>
            <person name="Wang X."/>
            <person name="Wang C.C."/>
            <person name="Yang T.C."/>
            <person name="Huo Q.B."/>
            <person name="Li W."/>
            <person name="Chen H.Y."/>
            <person name="Chen S.E."/>
            <person name="Zhou L.G."/>
            <person name="Ni X.B."/>
            <person name="Tian J.H."/>
            <person name="Sheng Y."/>
            <person name="Liu T."/>
            <person name="Pan Y.S."/>
            <person name="Xia L.Y."/>
            <person name="Li J."/>
            <person name="Zhao F."/>
            <person name="Cao W.C."/>
        </authorList>
    </citation>
    <scope>NUCLEOTIDE SEQUENCE [LARGE SCALE GENOMIC DNA]</scope>
    <source>
        <strain evidence="1">HaeL-2018</strain>
    </source>
</reference>
<dbReference type="OrthoDB" id="7312725at2759"/>
<organism evidence="1 2">
    <name type="scientific">Haemaphysalis longicornis</name>
    <name type="common">Bush tick</name>
    <dbReference type="NCBI Taxonomy" id="44386"/>
    <lineage>
        <taxon>Eukaryota</taxon>
        <taxon>Metazoa</taxon>
        <taxon>Ecdysozoa</taxon>
        <taxon>Arthropoda</taxon>
        <taxon>Chelicerata</taxon>
        <taxon>Arachnida</taxon>
        <taxon>Acari</taxon>
        <taxon>Parasitiformes</taxon>
        <taxon>Ixodida</taxon>
        <taxon>Ixodoidea</taxon>
        <taxon>Ixodidae</taxon>
        <taxon>Haemaphysalinae</taxon>
        <taxon>Haemaphysalis</taxon>
    </lineage>
</organism>
<keyword evidence="2" id="KW-1185">Reference proteome</keyword>
<accession>A0A9J6FSN1</accession>
<sequence length="147" mass="16927">MPHVTMSVCQPNGFEKMRVNLAFTFFSEEVLRGLYVYQSQVEDRYHTGCTKATSAFVSVMRDLIDVMTSRYSKRGLRPDSKEVGIIRRFLEFLATWEKAMPKKTGFLSEETAKGFRVTLASMLSLLLYVPQTLGFKYLLTSFVPRRT</sequence>
<comment type="caution">
    <text evidence="1">The sequence shown here is derived from an EMBL/GenBank/DDBJ whole genome shotgun (WGS) entry which is preliminary data.</text>
</comment>
<proteinExistence type="predicted"/>
<dbReference type="Proteomes" id="UP000821853">
    <property type="component" value="Unassembled WGS sequence"/>
</dbReference>
<name>A0A9J6FSN1_HAELO</name>
<dbReference type="AlphaFoldDB" id="A0A9J6FSN1"/>